<sequence length="59" mass="6138">MRARSEGKAPLRELVAAVSARWPCSLSRRTGGCTTFGMEGDDLESGGPGLASVVITSIE</sequence>
<evidence type="ECO:0000313" key="2">
    <source>
        <dbReference type="Proteomes" id="UP000075420"/>
    </source>
</evidence>
<organism evidence="1 2">
    <name type="scientific">Sorangium cellulosum</name>
    <name type="common">Polyangium cellulosum</name>
    <dbReference type="NCBI Taxonomy" id="56"/>
    <lineage>
        <taxon>Bacteria</taxon>
        <taxon>Pseudomonadati</taxon>
        <taxon>Myxococcota</taxon>
        <taxon>Polyangia</taxon>
        <taxon>Polyangiales</taxon>
        <taxon>Polyangiaceae</taxon>
        <taxon>Sorangium</taxon>
    </lineage>
</organism>
<gene>
    <name evidence="1" type="ORF">BE08_33815</name>
</gene>
<protein>
    <submittedName>
        <fullName evidence="1">Uncharacterized protein</fullName>
    </submittedName>
</protein>
<reference evidence="1 2" key="1">
    <citation type="submission" date="2014-02" db="EMBL/GenBank/DDBJ databases">
        <title>The small core and large imbalanced accessory genome model reveals a collaborative survival strategy of Sorangium cellulosum strains in nature.</title>
        <authorList>
            <person name="Han K."/>
            <person name="Peng R."/>
            <person name="Blom J."/>
            <person name="Li Y.-Z."/>
        </authorList>
    </citation>
    <scope>NUCLEOTIDE SEQUENCE [LARGE SCALE GENOMIC DNA]</scope>
    <source>
        <strain evidence="1 2">So0157-25</strain>
    </source>
</reference>
<name>A0A150P9S5_SORCE</name>
<dbReference type="Proteomes" id="UP000075420">
    <property type="component" value="Unassembled WGS sequence"/>
</dbReference>
<accession>A0A150P9S5</accession>
<proteinExistence type="predicted"/>
<dbReference type="EMBL" id="JELY01002467">
    <property type="protein sequence ID" value="KYF52443.1"/>
    <property type="molecule type" value="Genomic_DNA"/>
</dbReference>
<evidence type="ECO:0000313" key="1">
    <source>
        <dbReference type="EMBL" id="KYF52443.1"/>
    </source>
</evidence>
<dbReference type="AlphaFoldDB" id="A0A150P9S5"/>
<comment type="caution">
    <text evidence="1">The sequence shown here is derived from an EMBL/GenBank/DDBJ whole genome shotgun (WGS) entry which is preliminary data.</text>
</comment>